<feature type="domain" description="Putative restriction endonuclease" evidence="1">
    <location>
        <begin position="15"/>
        <end position="160"/>
    </location>
</feature>
<accession>A0A240E8H9</accession>
<keyword evidence="2" id="KW-0378">Hydrolase</keyword>
<gene>
    <name evidence="2" type="ORF">SAMN05421731_103291</name>
</gene>
<dbReference type="RefSeq" id="WP_097078794.1">
    <property type="nucleotide sequence ID" value="NZ_BAABHT010000001.1"/>
</dbReference>
<dbReference type="InterPro" id="IPR008538">
    <property type="entry name" value="Uma2"/>
</dbReference>
<dbReference type="PANTHER" id="PTHR36558:SF1">
    <property type="entry name" value="RESTRICTION ENDONUCLEASE DOMAIN-CONTAINING PROTEIN-RELATED"/>
    <property type="match status" value="1"/>
</dbReference>
<keyword evidence="3" id="KW-1185">Reference proteome</keyword>
<sequence length="202" mass="23226">MANLTSSLKISEQDYLAGELVSEIKHEYIDGKVFAMTDFNVNHCLLTGNILFVLGNHLKGQPCRPYVSNMKVKIETKYFYPDVLVDCSDFNGKDNFTQTPILIVEVLSDSTQKYDKTLKLETYLTIASLQEYILIEQDKAEVQVLRRSEGWKPNYYFLGDEAIFESVGLKVAVEDIYDRIQNEDVREWLELKAQVDGDKEAF</sequence>
<evidence type="ECO:0000313" key="3">
    <source>
        <dbReference type="Proteomes" id="UP000219042"/>
    </source>
</evidence>
<dbReference type="InterPro" id="IPR012296">
    <property type="entry name" value="Nuclease_put_TT1808"/>
</dbReference>
<evidence type="ECO:0000259" key="1">
    <source>
        <dbReference type="Pfam" id="PF05685"/>
    </source>
</evidence>
<evidence type="ECO:0000313" key="2">
    <source>
        <dbReference type="EMBL" id="SNX44553.1"/>
    </source>
</evidence>
<keyword evidence="2" id="KW-0255">Endonuclease</keyword>
<dbReference type="Pfam" id="PF05685">
    <property type="entry name" value="Uma2"/>
    <property type="match status" value="1"/>
</dbReference>
<organism evidence="2 3">
    <name type="scientific">Acinetobacter puyangensis</name>
    <dbReference type="NCBI Taxonomy" id="1096779"/>
    <lineage>
        <taxon>Bacteria</taxon>
        <taxon>Pseudomonadati</taxon>
        <taxon>Pseudomonadota</taxon>
        <taxon>Gammaproteobacteria</taxon>
        <taxon>Moraxellales</taxon>
        <taxon>Moraxellaceae</taxon>
        <taxon>Acinetobacter</taxon>
    </lineage>
</organism>
<dbReference type="SUPFAM" id="SSF52980">
    <property type="entry name" value="Restriction endonuclease-like"/>
    <property type="match status" value="1"/>
</dbReference>
<keyword evidence="2" id="KW-0540">Nuclease</keyword>
<dbReference type="EMBL" id="OANT01000003">
    <property type="protein sequence ID" value="SNX44553.1"/>
    <property type="molecule type" value="Genomic_DNA"/>
</dbReference>
<proteinExistence type="predicted"/>
<dbReference type="CDD" id="cd06260">
    <property type="entry name" value="DUF820-like"/>
    <property type="match status" value="1"/>
</dbReference>
<dbReference type="InterPro" id="IPR011335">
    <property type="entry name" value="Restrct_endonuc-II-like"/>
</dbReference>
<dbReference type="OrthoDB" id="26750at2"/>
<reference evidence="3" key="1">
    <citation type="submission" date="2016-09" db="EMBL/GenBank/DDBJ databases">
        <authorList>
            <person name="Varghese N."/>
            <person name="Submissions S."/>
        </authorList>
    </citation>
    <scope>NUCLEOTIDE SEQUENCE [LARGE SCALE GENOMIC DNA]</scope>
    <source>
        <strain evidence="3">ANC 4466</strain>
    </source>
</reference>
<dbReference type="PANTHER" id="PTHR36558">
    <property type="entry name" value="GLR1098 PROTEIN"/>
    <property type="match status" value="1"/>
</dbReference>
<dbReference type="AlphaFoldDB" id="A0A240E8H9"/>
<protein>
    <submittedName>
        <fullName evidence="2">Endonuclease, Uma2 family (Restriction endonuclease fold)</fullName>
    </submittedName>
</protein>
<dbReference type="GO" id="GO:0004519">
    <property type="term" value="F:endonuclease activity"/>
    <property type="evidence" value="ECO:0007669"/>
    <property type="project" value="UniProtKB-KW"/>
</dbReference>
<dbReference type="Gene3D" id="3.90.1570.10">
    <property type="entry name" value="tt1808, chain A"/>
    <property type="match status" value="1"/>
</dbReference>
<dbReference type="Proteomes" id="UP000219042">
    <property type="component" value="Unassembled WGS sequence"/>
</dbReference>
<name>A0A240E8H9_9GAMM</name>